<proteinExistence type="predicted"/>
<evidence type="ECO:0000313" key="3">
    <source>
        <dbReference type="Proteomes" id="UP000266861"/>
    </source>
</evidence>
<feature type="region of interest" description="Disordered" evidence="1">
    <location>
        <begin position="1"/>
        <end position="28"/>
    </location>
</feature>
<dbReference type="Gene3D" id="3.60.130.30">
    <property type="match status" value="1"/>
</dbReference>
<accession>A0A397IQ09</accession>
<sequence>MSQNKPTKKLSRSARYNKKRRLEKEQNSDLMGRSSSILLVERNELVSTAPIITLSINDISQRLSIPCIIFNPNQHRTQWATRGLCTQDKIFYIEKEWKSLPLTPSDCIALKGVKSREKISVEELLIETLIREARLINSKEQLDIRPDFLELIDDEIIKGNHISKVKYRTDGLNEHLWLSLGLWLGMKEPLTRREVRQHLRRIWKKLKHAMELRNNIESQDASTTPGSVHFLNKITERISRKTKSQLIISTRKNFYSLKELVRFRYIVKPECVTDTNGRSLIHLEELNNPNAITKATDAINHYYFHTLNHPSHQSNNFWENFIEHFGVYTRNNLLPFTSSNTASSHNVEHQECVNILLRNLDPLSICINEFVREYYGGLYEKLRNLTWGPFAPRTFGVFPMIAINYNTISDFHWDEHDEPNSLCCLVALGDFEGGKLCFPQLQIVIPLRPGQVVAFSSRLLLHGNFPVTRGIRHSVVYFIHSMFFHHLCDFTEVYKDLKNQIERDSHGSVVPMIPQQDLNDARNLNKWIRFLEPKKHQIEIPEKACDRRRENIYLTNARLGLKAED</sequence>
<evidence type="ECO:0008006" key="4">
    <source>
        <dbReference type="Google" id="ProtNLM"/>
    </source>
</evidence>
<feature type="compositionally biased region" description="Basic residues" evidence="1">
    <location>
        <begin position="1"/>
        <end position="21"/>
    </location>
</feature>
<name>A0A397IQ09_9GLOM</name>
<gene>
    <name evidence="2" type="ORF">Glove_186g24</name>
</gene>
<keyword evidence="3" id="KW-1185">Reference proteome</keyword>
<comment type="caution">
    <text evidence="2">The sequence shown here is derived from an EMBL/GenBank/DDBJ whole genome shotgun (WGS) entry which is preliminary data.</text>
</comment>
<dbReference type="AlphaFoldDB" id="A0A397IQ09"/>
<dbReference type="STRING" id="1348612.A0A397IQ09"/>
<protein>
    <recommendedName>
        <fullName evidence="4">Fe2OG dioxygenase domain-containing protein</fullName>
    </recommendedName>
</protein>
<dbReference type="Proteomes" id="UP000266861">
    <property type="component" value="Unassembled WGS sequence"/>
</dbReference>
<evidence type="ECO:0000256" key="1">
    <source>
        <dbReference type="SAM" id="MobiDB-lite"/>
    </source>
</evidence>
<evidence type="ECO:0000313" key="2">
    <source>
        <dbReference type="EMBL" id="RHZ77047.1"/>
    </source>
</evidence>
<reference evidence="2 3" key="1">
    <citation type="submission" date="2018-08" db="EMBL/GenBank/DDBJ databases">
        <title>Genome and evolution of the arbuscular mycorrhizal fungus Diversispora epigaea (formerly Glomus versiforme) and its bacterial endosymbionts.</title>
        <authorList>
            <person name="Sun X."/>
            <person name="Fei Z."/>
            <person name="Harrison M."/>
        </authorList>
    </citation>
    <scope>NUCLEOTIDE SEQUENCE [LARGE SCALE GENOMIC DNA]</scope>
    <source>
        <strain evidence="2 3">IT104</strain>
    </source>
</reference>
<organism evidence="2 3">
    <name type="scientific">Diversispora epigaea</name>
    <dbReference type="NCBI Taxonomy" id="1348612"/>
    <lineage>
        <taxon>Eukaryota</taxon>
        <taxon>Fungi</taxon>
        <taxon>Fungi incertae sedis</taxon>
        <taxon>Mucoromycota</taxon>
        <taxon>Glomeromycotina</taxon>
        <taxon>Glomeromycetes</taxon>
        <taxon>Diversisporales</taxon>
        <taxon>Diversisporaceae</taxon>
        <taxon>Diversispora</taxon>
    </lineage>
</organism>
<dbReference type="EMBL" id="PQFF01000176">
    <property type="protein sequence ID" value="RHZ77047.1"/>
    <property type="molecule type" value="Genomic_DNA"/>
</dbReference>
<dbReference type="OrthoDB" id="2320867at2759"/>